<sequence>MDESLTLPTDFIILGHLRDGKRYTPKLISMLVDDLSPSYASDRLRSLENREYVFDPSAEYGVPDRSGMYEITELGELVEGHREVYDREYHGTFEDECREILESNKIDLTQSDVYDLHEVSQVGRAIPADLPAKYDELNPIAPPSQRLYSLYYHGLVMRHGSMEIYELTQRGERVIDLDDDGYSPSEIADRV</sequence>
<evidence type="ECO:0000313" key="1">
    <source>
        <dbReference type="EMBL" id="AOW80116.1"/>
    </source>
</evidence>
<accession>A0A1D8S431</accession>
<dbReference type="SUPFAM" id="SSF46785">
    <property type="entry name" value="Winged helix' DNA-binding domain"/>
    <property type="match status" value="1"/>
</dbReference>
<dbReference type="AlphaFoldDB" id="A0A1D8S431"/>
<dbReference type="RefSeq" id="WP_157754368.1">
    <property type="nucleotide sequence ID" value="NZ_CP016070.1"/>
</dbReference>
<dbReference type="GeneID" id="43389812"/>
<protein>
    <submittedName>
        <fullName evidence="1">Uncharacterized protein</fullName>
    </submittedName>
</protein>
<organism evidence="1 2">
    <name type="scientific">Halodesulfurarchaeum formicicum</name>
    <dbReference type="NCBI Taxonomy" id="1873524"/>
    <lineage>
        <taxon>Archaea</taxon>
        <taxon>Methanobacteriati</taxon>
        <taxon>Methanobacteriota</taxon>
        <taxon>Stenosarchaea group</taxon>
        <taxon>Halobacteria</taxon>
        <taxon>Halobacteriales</taxon>
        <taxon>Halobacteriaceae</taxon>
        <taxon>Halodesulfurarchaeum</taxon>
    </lineage>
</organism>
<name>A0A1D8S431_9EURY</name>
<dbReference type="InterPro" id="IPR036390">
    <property type="entry name" value="WH_DNA-bd_sf"/>
</dbReference>
<dbReference type="EMBL" id="CP016070">
    <property type="protein sequence ID" value="AOW80116.1"/>
    <property type="molecule type" value="Genomic_DNA"/>
</dbReference>
<dbReference type="Gene3D" id="1.10.10.10">
    <property type="entry name" value="Winged helix-like DNA-binding domain superfamily/Winged helix DNA-binding domain"/>
    <property type="match status" value="1"/>
</dbReference>
<proteinExistence type="predicted"/>
<dbReference type="InterPro" id="IPR036388">
    <property type="entry name" value="WH-like_DNA-bd_sf"/>
</dbReference>
<dbReference type="KEGG" id="halh:HTSR_0931"/>
<reference evidence="1 2" key="1">
    <citation type="submission" date="2016-06" db="EMBL/GenBank/DDBJ databases">
        <title>Discovery of anaerobic lithoheterotrophic haloarchaeon capable of sulfur respiration by hydrogen and formate.</title>
        <authorList>
            <person name="Sorokin D.Y."/>
            <person name="Kublanov I.V."/>
            <person name="Roman P."/>
            <person name="Sinninghe Damste J.S."/>
            <person name="Golyshin P.N."/>
            <person name="Rojo D."/>
            <person name="Ciordia S."/>
            <person name="Mena Md.C."/>
            <person name="Ferrer M."/>
            <person name="Smedile F."/>
            <person name="Messina E."/>
            <person name="La Cono V."/>
            <person name="Yakimov M.M."/>
        </authorList>
    </citation>
    <scope>NUCLEOTIDE SEQUENCE [LARGE SCALE GENOMIC DNA]</scope>
    <source>
        <strain evidence="1 2">HTSR1</strain>
    </source>
</reference>
<evidence type="ECO:0000313" key="2">
    <source>
        <dbReference type="Proteomes" id="UP000185608"/>
    </source>
</evidence>
<gene>
    <name evidence="1" type="ORF">HTSR_0931</name>
</gene>
<dbReference type="Proteomes" id="UP000185608">
    <property type="component" value="Chromosome"/>
</dbReference>